<keyword evidence="3" id="KW-1185">Reference proteome</keyword>
<sequence>MKLELDDFTAFEQMQEASKELKEKVDTENFDEKIKEIERFYQQKIEEMEKEYKELIAKVSKESYEQGFSDAEQKFNKVLEVKIQELKSHFLQEKEQEIAHLQTKYLDFEKEFAQKYNLFLHRFTDIVLDNVNEILEFLFIDKKNMQTITEAIEKLLEDFSNYMPLDIIVSPNMFEDIKKRFETVQVKRSEELKENEFIIEFHDFKIENKIEEKLNVIKDEIKRETKKLT</sequence>
<keyword evidence="1" id="KW-0175">Coiled coil</keyword>
<dbReference type="RefSeq" id="WP_084275527.1">
    <property type="nucleotide sequence ID" value="NZ_AP026671.1"/>
</dbReference>
<evidence type="ECO:0000313" key="3">
    <source>
        <dbReference type="Proteomes" id="UP000192602"/>
    </source>
</evidence>
<name>A0A1W1WSK3_9BACT</name>
<evidence type="ECO:0008006" key="4">
    <source>
        <dbReference type="Google" id="ProtNLM"/>
    </source>
</evidence>
<evidence type="ECO:0000256" key="1">
    <source>
        <dbReference type="SAM" id="Coils"/>
    </source>
</evidence>
<accession>A0A1W1WSK3</accession>
<dbReference type="STRING" id="1069081.SAMN05660197_1097"/>
<proteinExistence type="predicted"/>
<organism evidence="2 3">
    <name type="scientific">Nitratiruptor tergarcus DSM 16512</name>
    <dbReference type="NCBI Taxonomy" id="1069081"/>
    <lineage>
        <taxon>Bacteria</taxon>
        <taxon>Pseudomonadati</taxon>
        <taxon>Campylobacterota</taxon>
        <taxon>Epsilonproteobacteria</taxon>
        <taxon>Nautiliales</taxon>
        <taxon>Nitratiruptoraceae</taxon>
        <taxon>Nitratiruptor</taxon>
    </lineage>
</organism>
<dbReference type="Proteomes" id="UP000192602">
    <property type="component" value="Unassembled WGS sequence"/>
</dbReference>
<reference evidence="3" key="1">
    <citation type="submission" date="2017-04" db="EMBL/GenBank/DDBJ databases">
        <authorList>
            <person name="Varghese N."/>
            <person name="Submissions S."/>
        </authorList>
    </citation>
    <scope>NUCLEOTIDE SEQUENCE [LARGE SCALE GENOMIC DNA]</scope>
    <source>
        <strain evidence="3">DSM 16512</strain>
    </source>
</reference>
<feature type="coiled-coil region" evidence="1">
    <location>
        <begin position="38"/>
        <end position="65"/>
    </location>
</feature>
<protein>
    <recommendedName>
        <fullName evidence="4">Flagellar assembly protein FliH</fullName>
    </recommendedName>
</protein>
<gene>
    <name evidence="2" type="ORF">SAMN05660197_1097</name>
</gene>
<dbReference type="AlphaFoldDB" id="A0A1W1WSK3"/>
<dbReference type="EMBL" id="FWWZ01000001">
    <property type="protein sequence ID" value="SMC09291.1"/>
    <property type="molecule type" value="Genomic_DNA"/>
</dbReference>
<dbReference type="OrthoDB" id="15545at2"/>
<evidence type="ECO:0000313" key="2">
    <source>
        <dbReference type="EMBL" id="SMC09291.1"/>
    </source>
</evidence>